<dbReference type="Gene3D" id="1.25.40.420">
    <property type="match status" value="1"/>
</dbReference>
<reference evidence="3" key="1">
    <citation type="submission" date="2021-12" db="EMBL/GenBank/DDBJ databases">
        <authorList>
            <person name="King R."/>
        </authorList>
    </citation>
    <scope>NUCLEOTIDE SEQUENCE</scope>
</reference>
<dbReference type="InterPro" id="IPR000210">
    <property type="entry name" value="BTB/POZ_dom"/>
</dbReference>
<dbReference type="PROSITE" id="PS50097">
    <property type="entry name" value="BTB"/>
    <property type="match status" value="1"/>
</dbReference>
<gene>
    <name evidence="3" type="ORF">BEMITA_LOCUS7724</name>
</gene>
<dbReference type="Proteomes" id="UP001152759">
    <property type="component" value="Chromosome 4"/>
</dbReference>
<dbReference type="SMART" id="SM00875">
    <property type="entry name" value="BACK"/>
    <property type="match status" value="1"/>
</dbReference>
<sequence length="441" mass="49597">MSGSAPEPNNNVPLSNEQPPIFEREEDSDVTFLVGYDSDTWRIPGHRKVLSHVNPVFRTMFEGSLAPPGPVVTIKDVDGRAFDNLLRFLYKEEINLQSATTALLTLYAAHKYLCIDLVKKCIMYLDEHMSVDSVLRVYQHLRVYSSEDSLVKIRTDGCLYQATAPPLTPTKSGSRESIVPENAEEPPPEGDTVADTTNYFSVIDYYCSSLLFNCLLYIDQNADDVLMEESLENLSSAELQEILERDSLRVSSEFLVFNALSRWCNSECKKLHLELTRENKRKVLEDKLLFTCRYLLMTSEEFLAGPMQSDFFDKPEETLILSLIIKSNAWNIFKKPQRCPRLTTEILSKISSRRSSSSGFSFEPVPLSKRSVMLDHYRAPGDSDPAASLLAIPQGGVCDSKAKKSKSKKRKTKNKTKGPSTSCCGSSVGDCMLRVLICIFD</sequence>
<evidence type="ECO:0000259" key="2">
    <source>
        <dbReference type="PROSITE" id="PS50097"/>
    </source>
</evidence>
<evidence type="ECO:0000313" key="4">
    <source>
        <dbReference type="Proteomes" id="UP001152759"/>
    </source>
</evidence>
<accession>A0A9P0AD85</accession>
<dbReference type="Gene3D" id="3.30.710.10">
    <property type="entry name" value="Potassium Channel Kv1.1, Chain A"/>
    <property type="match status" value="1"/>
</dbReference>
<dbReference type="GO" id="GO:0005829">
    <property type="term" value="C:cytosol"/>
    <property type="evidence" value="ECO:0007669"/>
    <property type="project" value="TreeGrafter"/>
</dbReference>
<dbReference type="GO" id="GO:0022008">
    <property type="term" value="P:neurogenesis"/>
    <property type="evidence" value="ECO:0007669"/>
    <property type="project" value="TreeGrafter"/>
</dbReference>
<keyword evidence="4" id="KW-1185">Reference proteome</keyword>
<feature type="region of interest" description="Disordered" evidence="1">
    <location>
        <begin position="164"/>
        <end position="191"/>
    </location>
</feature>
<dbReference type="AlphaFoldDB" id="A0A9P0AD85"/>
<feature type="compositionally biased region" description="Basic residues" evidence="1">
    <location>
        <begin position="403"/>
        <end position="416"/>
    </location>
</feature>
<dbReference type="PANTHER" id="PTHR45774:SF4">
    <property type="entry name" value="AXUNDEAD, ISOFORM F"/>
    <property type="match status" value="1"/>
</dbReference>
<evidence type="ECO:0000256" key="1">
    <source>
        <dbReference type="SAM" id="MobiDB-lite"/>
    </source>
</evidence>
<feature type="domain" description="BTB" evidence="2">
    <location>
        <begin position="28"/>
        <end position="98"/>
    </location>
</feature>
<dbReference type="Pfam" id="PF00651">
    <property type="entry name" value="BTB"/>
    <property type="match status" value="1"/>
</dbReference>
<dbReference type="SUPFAM" id="SSF54695">
    <property type="entry name" value="POZ domain"/>
    <property type="match status" value="1"/>
</dbReference>
<dbReference type="EMBL" id="OU963865">
    <property type="protein sequence ID" value="CAH0388839.1"/>
    <property type="molecule type" value="Genomic_DNA"/>
</dbReference>
<feature type="region of interest" description="Disordered" evidence="1">
    <location>
        <begin position="398"/>
        <end position="424"/>
    </location>
</feature>
<dbReference type="Pfam" id="PF07707">
    <property type="entry name" value="BACK"/>
    <property type="match status" value="1"/>
</dbReference>
<feature type="region of interest" description="Disordered" evidence="1">
    <location>
        <begin position="1"/>
        <end position="20"/>
    </location>
</feature>
<dbReference type="PANTHER" id="PTHR45774">
    <property type="entry name" value="BTB/POZ DOMAIN-CONTAINING"/>
    <property type="match status" value="1"/>
</dbReference>
<dbReference type="InterPro" id="IPR011705">
    <property type="entry name" value="BACK"/>
</dbReference>
<name>A0A9P0AD85_BEMTA</name>
<protein>
    <recommendedName>
        <fullName evidence="2">BTB domain-containing protein</fullName>
    </recommendedName>
</protein>
<organism evidence="3 4">
    <name type="scientific">Bemisia tabaci</name>
    <name type="common">Sweetpotato whitefly</name>
    <name type="synonym">Aleurodes tabaci</name>
    <dbReference type="NCBI Taxonomy" id="7038"/>
    <lineage>
        <taxon>Eukaryota</taxon>
        <taxon>Metazoa</taxon>
        <taxon>Ecdysozoa</taxon>
        <taxon>Arthropoda</taxon>
        <taxon>Hexapoda</taxon>
        <taxon>Insecta</taxon>
        <taxon>Pterygota</taxon>
        <taxon>Neoptera</taxon>
        <taxon>Paraneoptera</taxon>
        <taxon>Hemiptera</taxon>
        <taxon>Sternorrhyncha</taxon>
        <taxon>Aleyrodoidea</taxon>
        <taxon>Aleyrodidae</taxon>
        <taxon>Aleyrodinae</taxon>
        <taxon>Bemisia</taxon>
    </lineage>
</organism>
<dbReference type="InterPro" id="IPR011333">
    <property type="entry name" value="SKP1/BTB/POZ_sf"/>
</dbReference>
<feature type="compositionally biased region" description="Polar residues" evidence="1">
    <location>
        <begin position="1"/>
        <end position="18"/>
    </location>
</feature>
<dbReference type="KEGG" id="btab:109036726"/>
<proteinExistence type="predicted"/>
<evidence type="ECO:0000313" key="3">
    <source>
        <dbReference type="EMBL" id="CAH0388839.1"/>
    </source>
</evidence>
<dbReference type="SMART" id="SM00225">
    <property type="entry name" value="BTB"/>
    <property type="match status" value="1"/>
</dbReference>